<feature type="non-terminal residue" evidence="1">
    <location>
        <position position="1"/>
    </location>
</feature>
<sequence length="131" mass="14557">KNIFGSVLYSAQFVEVHQVDGSQKTPSLPDISTPNLASVDAEQTKTSLAKFEDLLTKDGPNYHLIGAVTCPCEQMQQDAKLYLIVVEVCKSPDGTIYQNEEGLAYRRRSASNQMMTINDADVFVRNDRIVD</sequence>
<keyword evidence="2" id="KW-1185">Reference proteome</keyword>
<evidence type="ECO:0000313" key="1">
    <source>
        <dbReference type="EMBL" id="KHJ84812.1"/>
    </source>
</evidence>
<reference evidence="1 2" key="1">
    <citation type="submission" date="2014-03" db="EMBL/GenBank/DDBJ databases">
        <title>Draft genome of the hookworm Oesophagostomum dentatum.</title>
        <authorList>
            <person name="Mitreva M."/>
        </authorList>
    </citation>
    <scope>NUCLEOTIDE SEQUENCE [LARGE SCALE GENOMIC DNA]</scope>
    <source>
        <strain evidence="1 2">OD-Hann</strain>
    </source>
</reference>
<organism evidence="1 2">
    <name type="scientific">Oesophagostomum dentatum</name>
    <name type="common">Nodular worm</name>
    <dbReference type="NCBI Taxonomy" id="61180"/>
    <lineage>
        <taxon>Eukaryota</taxon>
        <taxon>Metazoa</taxon>
        <taxon>Ecdysozoa</taxon>
        <taxon>Nematoda</taxon>
        <taxon>Chromadorea</taxon>
        <taxon>Rhabditida</taxon>
        <taxon>Rhabditina</taxon>
        <taxon>Rhabditomorpha</taxon>
        <taxon>Strongyloidea</taxon>
        <taxon>Strongylidae</taxon>
        <taxon>Oesophagostomum</taxon>
    </lineage>
</organism>
<dbReference type="Proteomes" id="UP000053660">
    <property type="component" value="Unassembled WGS sequence"/>
</dbReference>
<protein>
    <submittedName>
        <fullName evidence="1">Uncharacterized protein</fullName>
    </submittedName>
</protein>
<dbReference type="EMBL" id="KN566625">
    <property type="protein sequence ID" value="KHJ84812.1"/>
    <property type="molecule type" value="Genomic_DNA"/>
</dbReference>
<proteinExistence type="predicted"/>
<accession>A0A0B1SMQ1</accession>
<dbReference type="AlphaFoldDB" id="A0A0B1SMQ1"/>
<name>A0A0B1SMQ1_OESDE</name>
<dbReference type="OrthoDB" id="10259112at2759"/>
<gene>
    <name evidence="1" type="ORF">OESDEN_15469</name>
</gene>
<evidence type="ECO:0000313" key="2">
    <source>
        <dbReference type="Proteomes" id="UP000053660"/>
    </source>
</evidence>